<dbReference type="Pfam" id="PF04613">
    <property type="entry name" value="LpxD"/>
    <property type="match status" value="1"/>
</dbReference>
<sequence length="349" mass="37078">MNYSGQQLLNHLLQFGMDVQAHGPLPEQLSGIAPLDQATPEQMSFVSQSKHFNKVASSQAGLLLIKPHWLEKCQPPMSALLVADPYAAFAVLAQFFYQTPRPASGIHPQAVVNSGAHLASSAVIGPFVVIEAGAVIGEDVVIGSHCRIAAGSKIGARTRIDNNVSILHNCEVGNDCHIKSGAVIGGDGFGFAPHQGRWLKIPQVGRVIIGDRVSIGSNTCIDRGALEDTRIGDDCIIDNLIHIAHNVSVGKGTAMAAQVGIAGSTHIGEYCVFAGQAGVVGHTRIADKTTLMARGGIIANIDESGVYSGFPAVPHAQWQKTIIQTRKLTELTQRIKQLEKHLAKFSTDN</sequence>
<comment type="similarity">
    <text evidence="7">Belongs to the transferase hexapeptide repeat family. LpxD subfamily.</text>
</comment>
<dbReference type="UniPathway" id="UPA00973"/>
<dbReference type="Gene3D" id="3.40.1390.10">
    <property type="entry name" value="MurE/MurF, N-terminal domain"/>
    <property type="match status" value="1"/>
</dbReference>
<evidence type="ECO:0000256" key="7">
    <source>
        <dbReference type="HAMAP-Rule" id="MF_00523"/>
    </source>
</evidence>
<dbReference type="AlphaFoldDB" id="F6DCZ3"/>
<dbReference type="KEGG" id="tcy:Thicy_0962"/>
<keyword evidence="4 7" id="KW-0677">Repeat</keyword>
<dbReference type="HAMAP" id="MF_00523">
    <property type="entry name" value="LpxD"/>
    <property type="match status" value="1"/>
</dbReference>
<keyword evidence="1 7" id="KW-0444">Lipid biosynthesis</keyword>
<dbReference type="RefSeq" id="WP_013835506.1">
    <property type="nucleotide sequence ID" value="NC_015581.1"/>
</dbReference>
<comment type="pathway">
    <text evidence="7">Bacterial outer membrane biogenesis; LPS lipid A biosynthesis.</text>
</comment>
<dbReference type="Gene3D" id="2.160.10.10">
    <property type="entry name" value="Hexapeptide repeat proteins"/>
    <property type="match status" value="1"/>
</dbReference>
<dbReference type="NCBIfam" id="NF002060">
    <property type="entry name" value="PRK00892.1"/>
    <property type="match status" value="1"/>
</dbReference>
<dbReference type="PANTHER" id="PTHR43378:SF2">
    <property type="entry name" value="UDP-3-O-ACYLGLUCOSAMINE N-ACYLTRANSFERASE 1, MITOCHONDRIAL-RELATED"/>
    <property type="match status" value="1"/>
</dbReference>
<keyword evidence="5 7" id="KW-0443">Lipid metabolism</keyword>
<dbReference type="EMBL" id="CP002776">
    <property type="protein sequence ID" value="AEG31729.1"/>
    <property type="molecule type" value="Genomic_DNA"/>
</dbReference>
<protein>
    <recommendedName>
        <fullName evidence="7">UDP-3-O-acylglucosamine N-acyltransferase</fullName>
        <ecNumber evidence="7">2.3.1.191</ecNumber>
    </recommendedName>
</protein>
<dbReference type="InterPro" id="IPR020573">
    <property type="entry name" value="UDP_GlcNAc_AcTrfase_non-rep"/>
</dbReference>
<dbReference type="GO" id="GO:0009245">
    <property type="term" value="P:lipid A biosynthetic process"/>
    <property type="evidence" value="ECO:0007669"/>
    <property type="project" value="UniProtKB-UniRule"/>
</dbReference>
<proteinExistence type="inferred from homology"/>
<dbReference type="GO" id="GO:0016020">
    <property type="term" value="C:membrane"/>
    <property type="evidence" value="ECO:0007669"/>
    <property type="project" value="GOC"/>
</dbReference>
<dbReference type="eggNOG" id="COG1044">
    <property type="taxonomic scope" value="Bacteria"/>
</dbReference>
<evidence type="ECO:0000259" key="8">
    <source>
        <dbReference type="Pfam" id="PF04613"/>
    </source>
</evidence>
<dbReference type="InterPro" id="IPR011004">
    <property type="entry name" value="Trimer_LpxA-like_sf"/>
</dbReference>
<dbReference type="InterPro" id="IPR001451">
    <property type="entry name" value="Hexapep"/>
</dbReference>
<comment type="catalytic activity">
    <reaction evidence="7">
        <text>a UDP-3-O-[(3R)-3-hydroxyacyl]-alpha-D-glucosamine + a (3R)-hydroxyacyl-[ACP] = a UDP-2-N,3-O-bis[(3R)-3-hydroxyacyl]-alpha-D-glucosamine + holo-[ACP] + H(+)</text>
        <dbReference type="Rhea" id="RHEA:53836"/>
        <dbReference type="Rhea" id="RHEA-COMP:9685"/>
        <dbReference type="Rhea" id="RHEA-COMP:9945"/>
        <dbReference type="ChEBI" id="CHEBI:15378"/>
        <dbReference type="ChEBI" id="CHEBI:64479"/>
        <dbReference type="ChEBI" id="CHEBI:78827"/>
        <dbReference type="ChEBI" id="CHEBI:137740"/>
        <dbReference type="ChEBI" id="CHEBI:137748"/>
        <dbReference type="EC" id="2.3.1.191"/>
    </reaction>
</comment>
<dbReference type="EC" id="2.3.1.191" evidence="7"/>
<evidence type="ECO:0000256" key="4">
    <source>
        <dbReference type="ARBA" id="ARBA00022737"/>
    </source>
</evidence>
<feature type="domain" description="UDP-3-O-[3-hydroxymyristoyl] glucosamine N-acyltransferase non-repeat region" evidence="8">
    <location>
        <begin position="29"/>
        <end position="95"/>
    </location>
</feature>
<dbReference type="PANTHER" id="PTHR43378">
    <property type="entry name" value="UDP-3-O-ACYLGLUCOSAMINE N-ACYLTRANSFERASE"/>
    <property type="match status" value="1"/>
</dbReference>
<keyword evidence="2 7" id="KW-0441">Lipid A biosynthesis</keyword>
<dbReference type="InterPro" id="IPR007691">
    <property type="entry name" value="LpxD"/>
</dbReference>
<dbReference type="Gene3D" id="1.20.5.170">
    <property type="match status" value="1"/>
</dbReference>
<keyword evidence="3 7" id="KW-0808">Transferase</keyword>
<dbReference type="CDD" id="cd03352">
    <property type="entry name" value="LbH_LpxD"/>
    <property type="match status" value="1"/>
</dbReference>
<evidence type="ECO:0000313" key="9">
    <source>
        <dbReference type="EMBL" id="AEG31729.1"/>
    </source>
</evidence>
<evidence type="ECO:0000256" key="1">
    <source>
        <dbReference type="ARBA" id="ARBA00022516"/>
    </source>
</evidence>
<comment type="subunit">
    <text evidence="7">Homotrimer.</text>
</comment>
<comment type="function">
    <text evidence="7">Catalyzes the N-acylation of UDP-3-O-acylglucosamine using 3-hydroxyacyl-ACP as the acyl donor. Is involved in the biosynthesis of lipid A, a phosphorylated glycolipid that anchors the lipopolysaccharide to the outer membrane of the cell.</text>
</comment>
<dbReference type="STRING" id="717773.Thicy_0962"/>
<evidence type="ECO:0000256" key="3">
    <source>
        <dbReference type="ARBA" id="ARBA00022679"/>
    </source>
</evidence>
<dbReference type="SUPFAM" id="SSF51161">
    <property type="entry name" value="Trimeric LpxA-like enzymes"/>
    <property type="match status" value="1"/>
</dbReference>
<feature type="active site" description="Proton acceptor" evidence="7">
    <location>
        <position position="245"/>
    </location>
</feature>
<reference evidence="9 10" key="1">
    <citation type="submission" date="2011-05" db="EMBL/GenBank/DDBJ databases">
        <title>Complete sequence of Thioalkalimicrobium cyclicum ALM1.</title>
        <authorList>
            <consortium name="US DOE Joint Genome Institute"/>
            <person name="Lucas S."/>
            <person name="Han J."/>
            <person name="Lapidus A."/>
            <person name="Cheng J.-F."/>
            <person name="Goodwin L."/>
            <person name="Pitluck S."/>
            <person name="Peters L."/>
            <person name="Mikhailova N."/>
            <person name="Davenport K."/>
            <person name="Han C."/>
            <person name="Tapia R."/>
            <person name="Land M."/>
            <person name="Hauser L."/>
            <person name="Kyrpides N."/>
            <person name="Ivanova N."/>
            <person name="Pagani I."/>
            <person name="Kappler U."/>
            <person name="Woyke T."/>
        </authorList>
    </citation>
    <scope>NUCLEOTIDE SEQUENCE [LARGE SCALE GENOMIC DNA]</scope>
    <source>
        <strain evidence="10">DSM 14477 / JCM 11371 / ALM1</strain>
    </source>
</reference>
<accession>F6DCZ3</accession>
<name>F6DCZ3_THICA</name>
<dbReference type="GO" id="GO:0016410">
    <property type="term" value="F:N-acyltransferase activity"/>
    <property type="evidence" value="ECO:0007669"/>
    <property type="project" value="InterPro"/>
</dbReference>
<dbReference type="HOGENOM" id="CLU_049865_0_0_6"/>
<keyword evidence="6 7" id="KW-0012">Acyltransferase</keyword>
<keyword evidence="10" id="KW-1185">Reference proteome</keyword>
<gene>
    <name evidence="7" type="primary">lpxD</name>
    <name evidence="9" type="ordered locus">Thicy_0962</name>
</gene>
<dbReference type="GO" id="GO:0103118">
    <property type="term" value="F:UDP-3-O-[(3R)-3-hydroxyacyl]-glucosamine N-acyltransferase activity"/>
    <property type="evidence" value="ECO:0007669"/>
    <property type="project" value="UniProtKB-EC"/>
</dbReference>
<dbReference type="OrthoDB" id="9784739at2"/>
<evidence type="ECO:0000256" key="6">
    <source>
        <dbReference type="ARBA" id="ARBA00023315"/>
    </source>
</evidence>
<dbReference type="InterPro" id="IPR018357">
    <property type="entry name" value="Hexapep_transf_CS"/>
</dbReference>
<evidence type="ECO:0000256" key="5">
    <source>
        <dbReference type="ARBA" id="ARBA00023098"/>
    </source>
</evidence>
<evidence type="ECO:0000313" key="10">
    <source>
        <dbReference type="Proteomes" id="UP000009232"/>
    </source>
</evidence>
<dbReference type="Proteomes" id="UP000009232">
    <property type="component" value="Chromosome"/>
</dbReference>
<organism evidence="9 10">
    <name type="scientific">Thiomicrospira cyclica (strain DSM 14477 / JCM 11371 / ALM1)</name>
    <name type="common">Thioalkalimicrobium cyclicum</name>
    <dbReference type="NCBI Taxonomy" id="717773"/>
    <lineage>
        <taxon>Bacteria</taxon>
        <taxon>Pseudomonadati</taxon>
        <taxon>Pseudomonadota</taxon>
        <taxon>Gammaproteobacteria</taxon>
        <taxon>Thiotrichales</taxon>
        <taxon>Piscirickettsiaceae</taxon>
        <taxon>Thiomicrospira</taxon>
    </lineage>
</organism>
<dbReference type="Pfam" id="PF00132">
    <property type="entry name" value="Hexapep"/>
    <property type="match status" value="1"/>
</dbReference>
<dbReference type="NCBIfam" id="TIGR01853">
    <property type="entry name" value="lipid_A_lpxD"/>
    <property type="match status" value="1"/>
</dbReference>
<evidence type="ECO:0000256" key="2">
    <source>
        <dbReference type="ARBA" id="ARBA00022556"/>
    </source>
</evidence>
<dbReference type="PROSITE" id="PS00101">
    <property type="entry name" value="HEXAPEP_TRANSFERASES"/>
    <property type="match status" value="1"/>
</dbReference>